<feature type="compositionally biased region" description="Low complexity" evidence="6">
    <location>
        <begin position="146"/>
        <end position="170"/>
    </location>
</feature>
<feature type="compositionally biased region" description="Low complexity" evidence="6">
    <location>
        <begin position="358"/>
        <end position="369"/>
    </location>
</feature>
<accession>A0A383WLI5</accession>
<comment type="subcellular location">
    <subcellularLocation>
        <location evidence="1">Nucleus</location>
    </subcellularLocation>
</comment>
<dbReference type="GO" id="GO:0003677">
    <property type="term" value="F:DNA binding"/>
    <property type="evidence" value="ECO:0007669"/>
    <property type="project" value="UniProtKB-KW"/>
</dbReference>
<dbReference type="SMART" id="SM00380">
    <property type="entry name" value="AP2"/>
    <property type="match status" value="1"/>
</dbReference>
<feature type="region of interest" description="Disordered" evidence="6">
    <location>
        <begin position="348"/>
        <end position="381"/>
    </location>
</feature>
<dbReference type="FunFam" id="3.30.730.10:FF:000001">
    <property type="entry name" value="Ethylene-responsive transcription factor 2"/>
    <property type="match status" value="1"/>
</dbReference>
<evidence type="ECO:0000256" key="1">
    <source>
        <dbReference type="ARBA" id="ARBA00004123"/>
    </source>
</evidence>
<organism evidence="8 9">
    <name type="scientific">Tetradesmus obliquus</name>
    <name type="common">Green alga</name>
    <name type="synonym">Acutodesmus obliquus</name>
    <dbReference type="NCBI Taxonomy" id="3088"/>
    <lineage>
        <taxon>Eukaryota</taxon>
        <taxon>Viridiplantae</taxon>
        <taxon>Chlorophyta</taxon>
        <taxon>core chlorophytes</taxon>
        <taxon>Chlorophyceae</taxon>
        <taxon>CS clade</taxon>
        <taxon>Sphaeropleales</taxon>
        <taxon>Scenedesmaceae</taxon>
        <taxon>Tetradesmus</taxon>
    </lineage>
</organism>
<dbReference type="InterPro" id="IPR001471">
    <property type="entry name" value="AP2/ERF_dom"/>
</dbReference>
<evidence type="ECO:0000259" key="7">
    <source>
        <dbReference type="PROSITE" id="PS51032"/>
    </source>
</evidence>
<protein>
    <recommendedName>
        <fullName evidence="7">AP2/ERF domain-containing protein</fullName>
    </recommendedName>
</protein>
<sequence length="670" mass="65438">MSAQATQGVQPTTWAFGVLGQNGMVMNAAFLPGGLGAQMQQGAQVYLAQLAGPNGTTSQVYLARPAAAPGTAGTAAGAGVPQLALLQNSNGKPIMVPLQIAQPAANAVAAAANPAAAAAAAAAAAHASAAASAAAALAAAAPAAPATSSSSSQASEQQQAPADPLAAAAAESVGDPAGSSDDNAAGKDEADEDGDYLPPSCKAGLLASHNTRSITAAATGRPNSAASHKARKYTNQYRGVRQRPWGKWAAEIRDPTRGQRLWLGTFDTAEEAAHAYDAAARSIRGAGAICNFPESDDERRNAINAARGCGHHLPMRAADGAHTRMSAHRSRSAQLSDDCGSPSSHIPIVTGRPGGRPGTRAAAAAAAKAAEGDSEDEDEMHPGAAYYPMQQRKHAVDPTAAAVAAAAAHRQATAAAAAAAAAAGGALPGSAAAMASAAAAALCSAEAVAAAAEGHLMGASPLFGSSPMLGLGTSPALLGASPVLGGAVAAGSWGQLPLPGSLGLAPELPADFLAHAGDGFGGMSAGMNVGSFGLGGMGSSFPGLPSFPGSLGAGPGMTAANAAAANGAFAAAAGVAKAGGAGAAVAAAMAAMDDDADDDMTRMDGARPALPTIADVHDAMEYHDEYEDDLMGQMEVDEEDGSGSGDLSGTSPGTAAVFQDLMRSSNPWTA</sequence>
<dbReference type="InterPro" id="IPR044808">
    <property type="entry name" value="ERF_plant"/>
</dbReference>
<dbReference type="Pfam" id="PF00847">
    <property type="entry name" value="AP2"/>
    <property type="match status" value="1"/>
</dbReference>
<dbReference type="PANTHER" id="PTHR31190">
    <property type="entry name" value="DNA-BINDING DOMAIN"/>
    <property type="match status" value="1"/>
</dbReference>
<dbReference type="SUPFAM" id="SSF54171">
    <property type="entry name" value="DNA-binding domain"/>
    <property type="match status" value="1"/>
</dbReference>
<gene>
    <name evidence="8" type="ORF">BQ4739_LOCUS18358</name>
</gene>
<feature type="domain" description="AP2/ERF" evidence="7">
    <location>
        <begin position="236"/>
        <end position="293"/>
    </location>
</feature>
<dbReference type="InterPro" id="IPR036955">
    <property type="entry name" value="AP2/ERF_dom_sf"/>
</dbReference>
<dbReference type="PRINTS" id="PR00367">
    <property type="entry name" value="ETHRSPELEMNT"/>
</dbReference>
<keyword evidence="3" id="KW-0238">DNA-binding</keyword>
<evidence type="ECO:0000256" key="2">
    <source>
        <dbReference type="ARBA" id="ARBA00023015"/>
    </source>
</evidence>
<name>A0A383WLI5_TETOB</name>
<dbReference type="GO" id="GO:0003700">
    <property type="term" value="F:DNA-binding transcription factor activity"/>
    <property type="evidence" value="ECO:0007669"/>
    <property type="project" value="InterPro"/>
</dbReference>
<keyword evidence="4" id="KW-0804">Transcription</keyword>
<evidence type="ECO:0000256" key="3">
    <source>
        <dbReference type="ARBA" id="ARBA00023125"/>
    </source>
</evidence>
<keyword evidence="5" id="KW-0539">Nucleus</keyword>
<evidence type="ECO:0000313" key="8">
    <source>
        <dbReference type="EMBL" id="SZX78029.1"/>
    </source>
</evidence>
<dbReference type="CDD" id="cd00018">
    <property type="entry name" value="AP2"/>
    <property type="match status" value="1"/>
</dbReference>
<evidence type="ECO:0000256" key="5">
    <source>
        <dbReference type="ARBA" id="ARBA00023242"/>
    </source>
</evidence>
<dbReference type="Proteomes" id="UP000256970">
    <property type="component" value="Unassembled WGS sequence"/>
</dbReference>
<dbReference type="Gene3D" id="3.30.730.10">
    <property type="entry name" value="AP2/ERF domain"/>
    <property type="match status" value="1"/>
</dbReference>
<dbReference type="GO" id="GO:0005634">
    <property type="term" value="C:nucleus"/>
    <property type="evidence" value="ECO:0007669"/>
    <property type="project" value="UniProtKB-SubCell"/>
</dbReference>
<evidence type="ECO:0000313" key="9">
    <source>
        <dbReference type="Proteomes" id="UP000256970"/>
    </source>
</evidence>
<feature type="region of interest" description="Disordered" evidence="6">
    <location>
        <begin position="146"/>
        <end position="202"/>
    </location>
</feature>
<reference evidence="8 9" key="1">
    <citation type="submission" date="2016-10" db="EMBL/GenBank/DDBJ databases">
        <authorList>
            <person name="Cai Z."/>
        </authorList>
    </citation>
    <scope>NUCLEOTIDE SEQUENCE [LARGE SCALE GENOMIC DNA]</scope>
</reference>
<dbReference type="AlphaFoldDB" id="A0A383WLI5"/>
<keyword evidence="9" id="KW-1185">Reference proteome</keyword>
<dbReference type="EMBL" id="FNXT01001301">
    <property type="protein sequence ID" value="SZX78029.1"/>
    <property type="molecule type" value="Genomic_DNA"/>
</dbReference>
<keyword evidence="2" id="KW-0805">Transcription regulation</keyword>
<dbReference type="PROSITE" id="PS51032">
    <property type="entry name" value="AP2_ERF"/>
    <property type="match status" value="1"/>
</dbReference>
<dbReference type="InterPro" id="IPR016177">
    <property type="entry name" value="DNA-bd_dom_sf"/>
</dbReference>
<dbReference type="STRING" id="3088.A0A383WLI5"/>
<evidence type="ECO:0000256" key="6">
    <source>
        <dbReference type="SAM" id="MobiDB-lite"/>
    </source>
</evidence>
<dbReference type="GO" id="GO:0009873">
    <property type="term" value="P:ethylene-activated signaling pathway"/>
    <property type="evidence" value="ECO:0007669"/>
    <property type="project" value="InterPro"/>
</dbReference>
<evidence type="ECO:0000256" key="4">
    <source>
        <dbReference type="ARBA" id="ARBA00023163"/>
    </source>
</evidence>
<proteinExistence type="predicted"/>